<keyword evidence="7" id="KW-0653">Protein transport</keyword>
<feature type="domain" description="Membrane insertase YidC/Oxa/ALB C-terminal" evidence="18">
    <location>
        <begin position="34"/>
        <end position="226"/>
    </location>
</feature>
<evidence type="ECO:0000313" key="19">
    <source>
        <dbReference type="EMBL" id="KAA2261364.1"/>
    </source>
</evidence>
<evidence type="ECO:0000259" key="18">
    <source>
        <dbReference type="Pfam" id="PF02096"/>
    </source>
</evidence>
<evidence type="ECO:0000256" key="12">
    <source>
        <dbReference type="ARBA" id="ARBA00026028"/>
    </source>
</evidence>
<dbReference type="GO" id="GO:0015031">
    <property type="term" value="P:protein transport"/>
    <property type="evidence" value="ECO:0007669"/>
    <property type="project" value="UniProtKB-KW"/>
</dbReference>
<dbReference type="OrthoDB" id="9780552at2"/>
<comment type="function">
    <text evidence="11">Required for the insertion and/or proper folding and/or complex formation of integral membrane proteins into the membrane. Involved in integration of membrane proteins that insert both dependently and independently of the Sec translocase complex, as well as at least some lipoproteins. Aids folding of multispanning membrane proteins.</text>
</comment>
<dbReference type="AlphaFoldDB" id="A0A5B2XDY7"/>
<evidence type="ECO:0000256" key="17">
    <source>
        <dbReference type="SAM" id="Phobius"/>
    </source>
</evidence>
<feature type="transmembrane region" description="Helical" evidence="17">
    <location>
        <begin position="151"/>
        <end position="171"/>
    </location>
</feature>
<keyword evidence="5" id="KW-1003">Cell membrane</keyword>
<dbReference type="GO" id="GO:0005886">
    <property type="term" value="C:plasma membrane"/>
    <property type="evidence" value="ECO:0007669"/>
    <property type="project" value="UniProtKB-SubCell"/>
</dbReference>
<evidence type="ECO:0000256" key="11">
    <source>
        <dbReference type="ARBA" id="ARBA00025034"/>
    </source>
</evidence>
<dbReference type="InterPro" id="IPR028055">
    <property type="entry name" value="YidC/Oxa/ALB_C"/>
</dbReference>
<dbReference type="CDD" id="cd20070">
    <property type="entry name" value="5TM_YidC_Alb3"/>
    <property type="match status" value="1"/>
</dbReference>
<keyword evidence="4" id="KW-0813">Transport</keyword>
<organism evidence="19 20">
    <name type="scientific">Solihabitans fulvus</name>
    <dbReference type="NCBI Taxonomy" id="1892852"/>
    <lineage>
        <taxon>Bacteria</taxon>
        <taxon>Bacillati</taxon>
        <taxon>Actinomycetota</taxon>
        <taxon>Actinomycetes</taxon>
        <taxon>Pseudonocardiales</taxon>
        <taxon>Pseudonocardiaceae</taxon>
        <taxon>Solihabitans</taxon>
    </lineage>
</organism>
<keyword evidence="6 16" id="KW-0812">Transmembrane</keyword>
<evidence type="ECO:0000256" key="6">
    <source>
        <dbReference type="ARBA" id="ARBA00022692"/>
    </source>
</evidence>
<evidence type="ECO:0000256" key="13">
    <source>
        <dbReference type="ARBA" id="ARBA00031538"/>
    </source>
</evidence>
<keyword evidence="8 17" id="KW-1133">Transmembrane helix</keyword>
<evidence type="ECO:0000256" key="7">
    <source>
        <dbReference type="ARBA" id="ARBA00022927"/>
    </source>
</evidence>
<feature type="transmembrane region" description="Helical" evidence="17">
    <location>
        <begin position="192"/>
        <end position="213"/>
    </location>
</feature>
<comment type="subcellular location">
    <subcellularLocation>
        <location evidence="1">Cell membrane</location>
        <topology evidence="1">Multi-pass membrane protein</topology>
    </subcellularLocation>
    <subcellularLocation>
        <location evidence="16">Membrane</location>
        <topology evidence="16">Multi-pass membrane protein</topology>
    </subcellularLocation>
</comment>
<reference evidence="19 20" key="1">
    <citation type="submission" date="2019-09" db="EMBL/GenBank/DDBJ databases">
        <title>Goodfellowia gen. nov., a new genus of the Pseudonocardineae related to Actinoalloteichus, containing Goodfellowia coeruleoviolacea gen. nov., comb. nov. gen. nov., comb. nov.</title>
        <authorList>
            <person name="Labeda D."/>
        </authorList>
    </citation>
    <scope>NUCLEOTIDE SEQUENCE [LARGE SCALE GENOMIC DNA]</scope>
    <source>
        <strain evidence="19 20">AN110305</strain>
    </source>
</reference>
<evidence type="ECO:0000256" key="2">
    <source>
        <dbReference type="ARBA" id="ARBA00010527"/>
    </source>
</evidence>
<dbReference type="NCBIfam" id="TIGR03592">
    <property type="entry name" value="yidC_oxa1_cterm"/>
    <property type="match status" value="1"/>
</dbReference>
<name>A0A5B2XDY7_9PSEU</name>
<dbReference type="EMBL" id="VUOB01000029">
    <property type="protein sequence ID" value="KAA2261364.1"/>
    <property type="molecule type" value="Genomic_DNA"/>
</dbReference>
<keyword evidence="9 17" id="KW-0472">Membrane</keyword>
<dbReference type="InterPro" id="IPR047196">
    <property type="entry name" value="YidC_ALB_C"/>
</dbReference>
<dbReference type="Pfam" id="PF02096">
    <property type="entry name" value="60KD_IMP"/>
    <property type="match status" value="1"/>
</dbReference>
<feature type="transmembrane region" description="Helical" evidence="17">
    <location>
        <begin position="26"/>
        <end position="47"/>
    </location>
</feature>
<dbReference type="Proteomes" id="UP000323454">
    <property type="component" value="Unassembled WGS sequence"/>
</dbReference>
<evidence type="ECO:0000256" key="3">
    <source>
        <dbReference type="ARBA" id="ARBA00015325"/>
    </source>
</evidence>
<evidence type="ECO:0000256" key="9">
    <source>
        <dbReference type="ARBA" id="ARBA00023136"/>
    </source>
</evidence>
<keyword evidence="20" id="KW-1185">Reference proteome</keyword>
<evidence type="ECO:0000256" key="10">
    <source>
        <dbReference type="ARBA" id="ARBA00023186"/>
    </source>
</evidence>
<evidence type="ECO:0000256" key="14">
    <source>
        <dbReference type="ARBA" id="ARBA00033245"/>
    </source>
</evidence>
<evidence type="ECO:0000256" key="16">
    <source>
        <dbReference type="RuleBase" id="RU003945"/>
    </source>
</evidence>
<gene>
    <name evidence="19" type="ORF">F0L68_17970</name>
</gene>
<dbReference type="GO" id="GO:0051205">
    <property type="term" value="P:protein insertion into membrane"/>
    <property type="evidence" value="ECO:0007669"/>
    <property type="project" value="TreeGrafter"/>
</dbReference>
<dbReference type="GO" id="GO:0032977">
    <property type="term" value="F:membrane insertase activity"/>
    <property type="evidence" value="ECO:0007669"/>
    <property type="project" value="InterPro"/>
</dbReference>
<sequence length="248" mass="26266">MFGFLDVPVSGAFHLVTILADLLDPLFGALATATAIVAFTACVRLLLHPLSRAAVRGELARSALAPQAKQLRDRHREDPQRLQQELSALYRAEGTSLFAGCLPMLVQLPFFSVMYRLFSSPSVGGTPNALLGHTLFGAPLGAHWLTVATTWSGAVFVGLFAALAAVAWCSMRWQARQAPDTGAVPGGKLLRLLPFGTVLAAAVLPLAAGLYLLTTTTWTLVERAALRRRATAAARRPRAGGGAPGRTS</sequence>
<dbReference type="PANTHER" id="PTHR12428:SF65">
    <property type="entry name" value="CYTOCHROME C OXIDASE ASSEMBLY PROTEIN COX18, MITOCHONDRIAL"/>
    <property type="match status" value="1"/>
</dbReference>
<comment type="caution">
    <text evidence="19">The sequence shown here is derived from an EMBL/GenBank/DDBJ whole genome shotgun (WGS) entry which is preliminary data.</text>
</comment>
<proteinExistence type="inferred from homology"/>
<evidence type="ECO:0000256" key="15">
    <source>
        <dbReference type="ARBA" id="ARBA00033342"/>
    </source>
</evidence>
<dbReference type="InterPro" id="IPR001708">
    <property type="entry name" value="YidC/ALB3/OXA1/COX18"/>
</dbReference>
<evidence type="ECO:0000256" key="1">
    <source>
        <dbReference type="ARBA" id="ARBA00004651"/>
    </source>
</evidence>
<evidence type="ECO:0000256" key="4">
    <source>
        <dbReference type="ARBA" id="ARBA00022448"/>
    </source>
</evidence>
<evidence type="ECO:0000256" key="5">
    <source>
        <dbReference type="ARBA" id="ARBA00022475"/>
    </source>
</evidence>
<keyword evidence="10" id="KW-0143">Chaperone</keyword>
<accession>A0A5B2XDY7</accession>
<dbReference type="RefSeq" id="WP_149850767.1">
    <property type="nucleotide sequence ID" value="NZ_VUOB01000029.1"/>
</dbReference>
<comment type="similarity">
    <text evidence="2">Belongs to the OXA1/ALB3/YidC family. Type 1 subfamily.</text>
</comment>
<comment type="subunit">
    <text evidence="12">Interacts with the Sec translocase complex via SecD. Specifically interacts with transmembrane segments of nascent integral membrane proteins during membrane integration.</text>
</comment>
<dbReference type="PANTHER" id="PTHR12428">
    <property type="entry name" value="OXA1"/>
    <property type="match status" value="1"/>
</dbReference>
<reference evidence="19 20" key="2">
    <citation type="submission" date="2019-09" db="EMBL/GenBank/DDBJ databases">
        <authorList>
            <person name="Jin C."/>
        </authorList>
    </citation>
    <scope>NUCLEOTIDE SEQUENCE [LARGE SCALE GENOMIC DNA]</scope>
    <source>
        <strain evidence="19 20">AN110305</strain>
    </source>
</reference>
<feature type="transmembrane region" description="Helical" evidence="17">
    <location>
        <begin position="97"/>
        <end position="118"/>
    </location>
</feature>
<protein>
    <recommendedName>
        <fullName evidence="3">Membrane protein insertase YidC</fullName>
    </recommendedName>
    <alternativeName>
        <fullName evidence="15">Foldase YidC</fullName>
    </alternativeName>
    <alternativeName>
        <fullName evidence="14">Membrane integrase YidC</fullName>
    </alternativeName>
    <alternativeName>
        <fullName evidence="13">Membrane protein YidC</fullName>
    </alternativeName>
</protein>
<evidence type="ECO:0000313" key="20">
    <source>
        <dbReference type="Proteomes" id="UP000323454"/>
    </source>
</evidence>
<evidence type="ECO:0000256" key="8">
    <source>
        <dbReference type="ARBA" id="ARBA00022989"/>
    </source>
</evidence>